<dbReference type="RefSeq" id="WP_344130053.1">
    <property type="nucleotide sequence ID" value="NZ_BAAARA010000007.1"/>
</dbReference>
<comment type="caution">
    <text evidence="2">The sequence shown here is derived from an EMBL/GenBank/DDBJ whole genome shotgun (WGS) entry which is preliminary data.</text>
</comment>
<feature type="transmembrane region" description="Helical" evidence="1">
    <location>
        <begin position="15"/>
        <end position="38"/>
    </location>
</feature>
<evidence type="ECO:0000313" key="2">
    <source>
        <dbReference type="EMBL" id="GAA2345792.1"/>
    </source>
</evidence>
<proteinExistence type="predicted"/>
<protein>
    <recommendedName>
        <fullName evidence="4">Heavy metal translocating P-type ATPase</fullName>
    </recommendedName>
</protein>
<keyword evidence="1" id="KW-1133">Transmembrane helix</keyword>
<evidence type="ECO:0000313" key="3">
    <source>
        <dbReference type="Proteomes" id="UP001501218"/>
    </source>
</evidence>
<reference evidence="2 3" key="1">
    <citation type="journal article" date="2019" name="Int. J. Syst. Evol. Microbiol.">
        <title>The Global Catalogue of Microorganisms (GCM) 10K type strain sequencing project: providing services to taxonomists for standard genome sequencing and annotation.</title>
        <authorList>
            <consortium name="The Broad Institute Genomics Platform"/>
            <consortium name="The Broad Institute Genome Sequencing Center for Infectious Disease"/>
            <person name="Wu L."/>
            <person name="Ma J."/>
        </authorList>
    </citation>
    <scope>NUCLEOTIDE SEQUENCE [LARGE SCALE GENOMIC DNA]</scope>
    <source>
        <strain evidence="2 3">JCM 16221</strain>
    </source>
</reference>
<evidence type="ECO:0000256" key="1">
    <source>
        <dbReference type="SAM" id="Phobius"/>
    </source>
</evidence>
<organism evidence="2 3">
    <name type="scientific">Saccharopolyspora halophila</name>
    <dbReference type="NCBI Taxonomy" id="405551"/>
    <lineage>
        <taxon>Bacteria</taxon>
        <taxon>Bacillati</taxon>
        <taxon>Actinomycetota</taxon>
        <taxon>Actinomycetes</taxon>
        <taxon>Pseudonocardiales</taxon>
        <taxon>Pseudonocardiaceae</taxon>
        <taxon>Saccharopolyspora</taxon>
    </lineage>
</organism>
<keyword evidence="1" id="KW-0472">Membrane</keyword>
<sequence>MSTGTSTKSAATGRAAFGTAALFAAFIIVVLQAVGTGYDRWPDLLAVLLAVAGSGLRIEAAIAAGRGVSD</sequence>
<keyword evidence="1" id="KW-0812">Transmembrane</keyword>
<keyword evidence="3" id="KW-1185">Reference proteome</keyword>
<gene>
    <name evidence="2" type="ORF">GCM10009854_23330</name>
</gene>
<accession>A0ABN3G7H3</accession>
<evidence type="ECO:0008006" key="4">
    <source>
        <dbReference type="Google" id="ProtNLM"/>
    </source>
</evidence>
<name>A0ABN3G7H3_9PSEU</name>
<dbReference type="EMBL" id="BAAARA010000007">
    <property type="protein sequence ID" value="GAA2345792.1"/>
    <property type="molecule type" value="Genomic_DNA"/>
</dbReference>
<dbReference type="Proteomes" id="UP001501218">
    <property type="component" value="Unassembled WGS sequence"/>
</dbReference>